<gene>
    <name evidence="1" type="ORF">CYCCA115_LOCUS6803</name>
    <name evidence="2" type="ORF">CYCCA115_LOCUS6816</name>
</gene>
<dbReference type="EMBL" id="CAKOGP040000879">
    <property type="protein sequence ID" value="CAJ1939973.1"/>
    <property type="molecule type" value="Genomic_DNA"/>
</dbReference>
<proteinExistence type="predicted"/>
<reference evidence="2" key="1">
    <citation type="submission" date="2023-08" db="EMBL/GenBank/DDBJ databases">
        <authorList>
            <person name="Audoor S."/>
            <person name="Bilcke G."/>
        </authorList>
    </citation>
    <scope>NUCLEOTIDE SEQUENCE</scope>
</reference>
<evidence type="ECO:0000313" key="3">
    <source>
        <dbReference type="Proteomes" id="UP001295423"/>
    </source>
</evidence>
<accession>A0AAD2CX46</accession>
<sequence>MHSQIKRQLPRGAEAGPESQKIILSLWDIAYGVPPAKEPNTPRVGVAVVLLHANPIRPVLLQSKHGSGRMNIRVALLWSSSRDKIKPLL</sequence>
<comment type="caution">
    <text evidence="2">The sequence shown here is derived from an EMBL/GenBank/DDBJ whole genome shotgun (WGS) entry which is preliminary data.</text>
</comment>
<name>A0AAD2CX46_9STRA</name>
<evidence type="ECO:0000313" key="2">
    <source>
        <dbReference type="EMBL" id="CAJ1939973.1"/>
    </source>
</evidence>
<evidence type="ECO:0000313" key="1">
    <source>
        <dbReference type="EMBL" id="CAJ1939945.1"/>
    </source>
</evidence>
<organism evidence="2 3">
    <name type="scientific">Cylindrotheca closterium</name>
    <dbReference type="NCBI Taxonomy" id="2856"/>
    <lineage>
        <taxon>Eukaryota</taxon>
        <taxon>Sar</taxon>
        <taxon>Stramenopiles</taxon>
        <taxon>Ochrophyta</taxon>
        <taxon>Bacillariophyta</taxon>
        <taxon>Bacillariophyceae</taxon>
        <taxon>Bacillariophycidae</taxon>
        <taxon>Bacillariales</taxon>
        <taxon>Bacillariaceae</taxon>
        <taxon>Cylindrotheca</taxon>
    </lineage>
</organism>
<dbReference type="EMBL" id="CAKOGP040000879">
    <property type="protein sequence ID" value="CAJ1939945.1"/>
    <property type="molecule type" value="Genomic_DNA"/>
</dbReference>
<protein>
    <submittedName>
        <fullName evidence="2">Uncharacterized protein</fullName>
    </submittedName>
</protein>
<dbReference type="AlphaFoldDB" id="A0AAD2CX46"/>
<keyword evidence="3" id="KW-1185">Reference proteome</keyword>
<dbReference type="Proteomes" id="UP001295423">
    <property type="component" value="Unassembled WGS sequence"/>
</dbReference>